<dbReference type="Gene3D" id="3.90.70.10">
    <property type="entry name" value="Cysteine proteinases"/>
    <property type="match status" value="1"/>
</dbReference>
<keyword evidence="7" id="KW-0865">Zymogen</keyword>
<dbReference type="InterPro" id="IPR025660">
    <property type="entry name" value="Pept_his_AS"/>
</dbReference>
<dbReference type="PROSITE" id="PS00139">
    <property type="entry name" value="THIOL_PROTEASE_CYS"/>
    <property type="match status" value="1"/>
</dbReference>
<keyword evidence="6" id="KW-0788">Thiol protease</keyword>
<evidence type="ECO:0000256" key="6">
    <source>
        <dbReference type="ARBA" id="ARBA00022807"/>
    </source>
</evidence>
<dbReference type="InterPro" id="IPR038765">
    <property type="entry name" value="Papain-like_cys_pep_sf"/>
</dbReference>
<dbReference type="SUPFAM" id="SSF54001">
    <property type="entry name" value="Cysteine proteinases"/>
    <property type="match status" value="1"/>
</dbReference>
<evidence type="ECO:0000256" key="3">
    <source>
        <dbReference type="ARBA" id="ARBA00022670"/>
    </source>
</evidence>
<evidence type="ECO:0000256" key="4">
    <source>
        <dbReference type="ARBA" id="ARBA00022729"/>
    </source>
</evidence>
<evidence type="ECO:0000256" key="14">
    <source>
        <dbReference type="ARBA" id="ARBA00072046"/>
    </source>
</evidence>
<protein>
    <recommendedName>
        <fullName evidence="14">Cathepsin O</fullName>
        <ecNumber evidence="13">3.4.22.42</ecNumber>
    </recommendedName>
</protein>
<evidence type="ECO:0000256" key="5">
    <source>
        <dbReference type="ARBA" id="ARBA00022801"/>
    </source>
</evidence>
<evidence type="ECO:0000256" key="7">
    <source>
        <dbReference type="ARBA" id="ARBA00023145"/>
    </source>
</evidence>
<keyword evidence="5" id="KW-0378">Hydrolase</keyword>
<dbReference type="GO" id="GO:0005764">
    <property type="term" value="C:lysosome"/>
    <property type="evidence" value="ECO:0000318"/>
    <property type="project" value="GO_Central"/>
</dbReference>
<dbReference type="eggNOG" id="KOG1542">
    <property type="taxonomic scope" value="Eukaryota"/>
</dbReference>
<dbReference type="EC" id="3.4.22.42" evidence="13"/>
<keyword evidence="3" id="KW-0645">Protease</keyword>
<dbReference type="PRINTS" id="PR00705">
    <property type="entry name" value="PAPAIN"/>
</dbReference>
<sequence length="360" mass="40340">MAATFKNVICALGLFSLCFLGIPIRIDQPDSMKQEFKQFIEKHNKSYGRDPVEYGRRLSYFKASHSRAKEYNMLKHNQDNGHASFGITKFSDLDANEFQEMLLRHKPSSLSCVIGSNLNHVNRNRRKREIPNAQKNFKQLPSYVDWREKNVVTAVKNQHSCGACWAFSTVQTVESMHAIATGELNELSTQQVIDCARNGNKGCIGGDTCTALTWMSASNVSLLEEKQYPLTLKDQRCKTVFEGSTSSGGVRLASNFTCYNLVDNEEQLKHILAFHGPVTAAVDAVTWQDYLGGIIQYHCRDHTNHAVQIVGYDTRGPIPYYIVRNSWGVDFGNQGYLQIATGKNLCGIAREVSALDVIVV</sequence>
<dbReference type="MEROPS" id="C01.035"/>
<accession>E9G115</accession>
<feature type="domain" description="Peptidase C1A papain C-terminal" evidence="15">
    <location>
        <begin position="140"/>
        <end position="356"/>
    </location>
</feature>
<dbReference type="Pfam" id="PF00112">
    <property type="entry name" value="Peptidase_C1"/>
    <property type="match status" value="1"/>
</dbReference>
<comment type="similarity">
    <text evidence="2">Belongs to the peptidase C1 family.</text>
</comment>
<dbReference type="InterPro" id="IPR000169">
    <property type="entry name" value="Pept_cys_AS"/>
</dbReference>
<evidence type="ECO:0000256" key="12">
    <source>
        <dbReference type="ARBA" id="ARBA00053492"/>
    </source>
</evidence>
<dbReference type="PROSITE" id="PS00639">
    <property type="entry name" value="THIOL_PROTEASE_HIS"/>
    <property type="match status" value="1"/>
</dbReference>
<evidence type="ECO:0000256" key="10">
    <source>
        <dbReference type="ARBA" id="ARBA00023228"/>
    </source>
</evidence>
<dbReference type="OMA" id="SNHGCNG"/>
<dbReference type="Proteomes" id="UP000000305">
    <property type="component" value="Unassembled WGS sequence"/>
</dbReference>
<dbReference type="FunFam" id="3.90.70.10:FF:000079">
    <property type="entry name" value="Cathepsin O"/>
    <property type="match status" value="1"/>
</dbReference>
<organism evidence="17 18">
    <name type="scientific">Daphnia pulex</name>
    <name type="common">Water flea</name>
    <dbReference type="NCBI Taxonomy" id="6669"/>
    <lineage>
        <taxon>Eukaryota</taxon>
        <taxon>Metazoa</taxon>
        <taxon>Ecdysozoa</taxon>
        <taxon>Arthropoda</taxon>
        <taxon>Crustacea</taxon>
        <taxon>Branchiopoda</taxon>
        <taxon>Diplostraca</taxon>
        <taxon>Cladocera</taxon>
        <taxon>Anomopoda</taxon>
        <taxon>Daphniidae</taxon>
        <taxon>Daphnia</taxon>
    </lineage>
</organism>
<dbReference type="GO" id="GO:0004197">
    <property type="term" value="F:cysteine-type endopeptidase activity"/>
    <property type="evidence" value="ECO:0000318"/>
    <property type="project" value="GO_Central"/>
</dbReference>
<feature type="domain" description="Cathepsin propeptide inhibitor" evidence="16">
    <location>
        <begin position="36"/>
        <end position="98"/>
    </location>
</feature>
<keyword evidence="9" id="KW-0325">Glycoprotein</keyword>
<dbReference type="AlphaFoldDB" id="E9G115"/>
<reference evidence="17 18" key="1">
    <citation type="journal article" date="2011" name="Science">
        <title>The ecoresponsive genome of Daphnia pulex.</title>
        <authorList>
            <person name="Colbourne J.K."/>
            <person name="Pfrender M.E."/>
            <person name="Gilbert D."/>
            <person name="Thomas W.K."/>
            <person name="Tucker A."/>
            <person name="Oakley T.H."/>
            <person name="Tokishita S."/>
            <person name="Aerts A."/>
            <person name="Arnold G.J."/>
            <person name="Basu M.K."/>
            <person name="Bauer D.J."/>
            <person name="Caceres C.E."/>
            <person name="Carmel L."/>
            <person name="Casola C."/>
            <person name="Choi J.H."/>
            <person name="Detter J.C."/>
            <person name="Dong Q."/>
            <person name="Dusheyko S."/>
            <person name="Eads B.D."/>
            <person name="Frohlich T."/>
            <person name="Geiler-Samerotte K.A."/>
            <person name="Gerlach D."/>
            <person name="Hatcher P."/>
            <person name="Jogdeo S."/>
            <person name="Krijgsveld J."/>
            <person name="Kriventseva E.V."/>
            <person name="Kultz D."/>
            <person name="Laforsch C."/>
            <person name="Lindquist E."/>
            <person name="Lopez J."/>
            <person name="Manak J.R."/>
            <person name="Muller J."/>
            <person name="Pangilinan J."/>
            <person name="Patwardhan R.P."/>
            <person name="Pitluck S."/>
            <person name="Pritham E.J."/>
            <person name="Rechtsteiner A."/>
            <person name="Rho M."/>
            <person name="Rogozin I.B."/>
            <person name="Sakarya O."/>
            <person name="Salamov A."/>
            <person name="Schaack S."/>
            <person name="Shapiro H."/>
            <person name="Shiga Y."/>
            <person name="Skalitzky C."/>
            <person name="Smith Z."/>
            <person name="Souvorov A."/>
            <person name="Sung W."/>
            <person name="Tang Z."/>
            <person name="Tsuchiya D."/>
            <person name="Tu H."/>
            <person name="Vos H."/>
            <person name="Wang M."/>
            <person name="Wolf Y.I."/>
            <person name="Yamagata H."/>
            <person name="Yamada T."/>
            <person name="Ye Y."/>
            <person name="Shaw J.R."/>
            <person name="Andrews J."/>
            <person name="Crease T.J."/>
            <person name="Tang H."/>
            <person name="Lucas S.M."/>
            <person name="Robertson H.M."/>
            <person name="Bork P."/>
            <person name="Koonin E.V."/>
            <person name="Zdobnov E.M."/>
            <person name="Grigoriev I.V."/>
            <person name="Lynch M."/>
            <person name="Boore J.L."/>
        </authorList>
    </citation>
    <scope>NUCLEOTIDE SEQUENCE [LARGE SCALE GENOMIC DNA]</scope>
</reference>
<dbReference type="InterPro" id="IPR013201">
    <property type="entry name" value="Prot_inhib_I29"/>
</dbReference>
<name>E9G115_DAPPU</name>
<evidence type="ECO:0000313" key="18">
    <source>
        <dbReference type="Proteomes" id="UP000000305"/>
    </source>
</evidence>
<dbReference type="InterPro" id="IPR039417">
    <property type="entry name" value="Peptidase_C1A_papain-like"/>
</dbReference>
<keyword evidence="10" id="KW-0458">Lysosome</keyword>
<keyword evidence="4" id="KW-0732">Signal</keyword>
<evidence type="ECO:0000256" key="2">
    <source>
        <dbReference type="ARBA" id="ARBA00008455"/>
    </source>
</evidence>
<evidence type="ECO:0000256" key="1">
    <source>
        <dbReference type="ARBA" id="ARBA00004371"/>
    </source>
</evidence>
<dbReference type="InterPro" id="IPR000668">
    <property type="entry name" value="Peptidase_C1A_C"/>
</dbReference>
<dbReference type="PANTHER" id="PTHR12411">
    <property type="entry name" value="CYSTEINE PROTEASE FAMILY C1-RELATED"/>
    <property type="match status" value="1"/>
</dbReference>
<dbReference type="HOGENOM" id="CLU_012184_1_3_1"/>
<dbReference type="OrthoDB" id="498368at2759"/>
<dbReference type="KEGG" id="dpx:DAPPUDRAFT_187469"/>
<evidence type="ECO:0000259" key="16">
    <source>
        <dbReference type="SMART" id="SM00848"/>
    </source>
</evidence>
<evidence type="ECO:0000256" key="8">
    <source>
        <dbReference type="ARBA" id="ARBA00023157"/>
    </source>
</evidence>
<dbReference type="GO" id="GO:0051603">
    <property type="term" value="P:proteolysis involved in protein catabolic process"/>
    <property type="evidence" value="ECO:0000318"/>
    <property type="project" value="GO_Central"/>
</dbReference>
<evidence type="ECO:0000259" key="15">
    <source>
        <dbReference type="SMART" id="SM00645"/>
    </source>
</evidence>
<dbReference type="Pfam" id="PF08246">
    <property type="entry name" value="Inhibitor_I29"/>
    <property type="match status" value="1"/>
</dbReference>
<keyword evidence="18" id="KW-1185">Reference proteome</keyword>
<dbReference type="CDD" id="cd02248">
    <property type="entry name" value="Peptidase_C1A"/>
    <property type="match status" value="1"/>
</dbReference>
<dbReference type="STRING" id="6669.E9G115"/>
<dbReference type="InParanoid" id="E9G115"/>
<dbReference type="InterPro" id="IPR013128">
    <property type="entry name" value="Peptidase_C1A"/>
</dbReference>
<keyword evidence="8" id="KW-1015">Disulfide bond</keyword>
<dbReference type="SMART" id="SM00848">
    <property type="entry name" value="Inhibitor_I29"/>
    <property type="match status" value="1"/>
</dbReference>
<evidence type="ECO:0000313" key="17">
    <source>
        <dbReference type="EMBL" id="EFX86715.1"/>
    </source>
</evidence>
<dbReference type="PhylomeDB" id="E9G115"/>
<evidence type="ECO:0000256" key="9">
    <source>
        <dbReference type="ARBA" id="ARBA00023180"/>
    </source>
</evidence>
<proteinExistence type="inferred from homology"/>
<comment type="subcellular location">
    <subcellularLocation>
        <location evidence="1">Lysosome</location>
    </subcellularLocation>
</comment>
<dbReference type="SMART" id="SM00645">
    <property type="entry name" value="Pept_C1"/>
    <property type="match status" value="1"/>
</dbReference>
<dbReference type="GO" id="GO:0005615">
    <property type="term" value="C:extracellular space"/>
    <property type="evidence" value="ECO:0000318"/>
    <property type="project" value="GO_Central"/>
</dbReference>
<dbReference type="EMBL" id="GL732529">
    <property type="protein sequence ID" value="EFX86715.1"/>
    <property type="molecule type" value="Genomic_DNA"/>
</dbReference>
<comment type="function">
    <text evidence="12">Proteolytic enzyme possibly involved in normal cellular protein degradation and turnover.</text>
</comment>
<evidence type="ECO:0000256" key="13">
    <source>
        <dbReference type="ARBA" id="ARBA00066464"/>
    </source>
</evidence>
<evidence type="ECO:0000256" key="11">
    <source>
        <dbReference type="ARBA" id="ARBA00051025"/>
    </source>
</evidence>
<comment type="catalytic activity">
    <reaction evidence="11">
        <text>The recombinant human enzyme hydrolyzes synthetic endopeptidase substrates including Z-Phe-Arg-NHMec and Z-Arg-Arg-NHMec.</text>
        <dbReference type="EC" id="3.4.22.42"/>
    </reaction>
</comment>
<gene>
    <name evidence="17" type="ORF">DAPPUDRAFT_187469</name>
</gene>